<dbReference type="Gene3D" id="3.30.565.10">
    <property type="entry name" value="Histidine kinase-like ATPase, C-terminal domain"/>
    <property type="match status" value="1"/>
</dbReference>
<dbReference type="Pfam" id="PF00512">
    <property type="entry name" value="HisKA"/>
    <property type="match status" value="1"/>
</dbReference>
<dbReference type="SUPFAM" id="SSF47384">
    <property type="entry name" value="Homodimeric domain of signal transducing histidine kinase"/>
    <property type="match status" value="1"/>
</dbReference>
<dbReference type="PRINTS" id="PR00344">
    <property type="entry name" value="BCTRLSENSOR"/>
</dbReference>
<dbReference type="GO" id="GO:0000155">
    <property type="term" value="F:phosphorelay sensor kinase activity"/>
    <property type="evidence" value="ECO:0007669"/>
    <property type="project" value="InterPro"/>
</dbReference>
<dbReference type="InterPro" id="IPR004358">
    <property type="entry name" value="Sig_transdc_His_kin-like_C"/>
</dbReference>
<dbReference type="InterPro" id="IPR005467">
    <property type="entry name" value="His_kinase_dom"/>
</dbReference>
<dbReference type="Gene3D" id="3.30.450.40">
    <property type="match status" value="1"/>
</dbReference>
<gene>
    <name evidence="8" type="ORF">MNBD_ACTINO01-1952</name>
</gene>
<dbReference type="InterPro" id="IPR003018">
    <property type="entry name" value="GAF"/>
</dbReference>
<evidence type="ECO:0000256" key="6">
    <source>
        <dbReference type="ARBA" id="ARBA00023012"/>
    </source>
</evidence>
<dbReference type="SMART" id="SM00388">
    <property type="entry name" value="HisKA"/>
    <property type="match status" value="1"/>
</dbReference>
<organism evidence="8">
    <name type="scientific">hydrothermal vent metagenome</name>
    <dbReference type="NCBI Taxonomy" id="652676"/>
    <lineage>
        <taxon>unclassified sequences</taxon>
        <taxon>metagenomes</taxon>
        <taxon>ecological metagenomes</taxon>
    </lineage>
</organism>
<dbReference type="InterPro" id="IPR036890">
    <property type="entry name" value="HATPase_C_sf"/>
</dbReference>
<keyword evidence="5" id="KW-0418">Kinase</keyword>
<dbReference type="InterPro" id="IPR050736">
    <property type="entry name" value="Sensor_HK_Regulatory"/>
</dbReference>
<feature type="domain" description="Histidine kinase" evidence="7">
    <location>
        <begin position="205"/>
        <end position="414"/>
    </location>
</feature>
<dbReference type="InterPro" id="IPR029016">
    <property type="entry name" value="GAF-like_dom_sf"/>
</dbReference>
<evidence type="ECO:0000256" key="1">
    <source>
        <dbReference type="ARBA" id="ARBA00000085"/>
    </source>
</evidence>
<dbReference type="PROSITE" id="PS50109">
    <property type="entry name" value="HIS_KIN"/>
    <property type="match status" value="1"/>
</dbReference>
<keyword evidence="3" id="KW-0597">Phosphoprotein</keyword>
<dbReference type="PANTHER" id="PTHR43711">
    <property type="entry name" value="TWO-COMPONENT HISTIDINE KINASE"/>
    <property type="match status" value="1"/>
</dbReference>
<dbReference type="InterPro" id="IPR003594">
    <property type="entry name" value="HATPase_dom"/>
</dbReference>
<dbReference type="InterPro" id="IPR003661">
    <property type="entry name" value="HisK_dim/P_dom"/>
</dbReference>
<dbReference type="SMART" id="SM00387">
    <property type="entry name" value="HATPase_c"/>
    <property type="match status" value="1"/>
</dbReference>
<dbReference type="CDD" id="cd00082">
    <property type="entry name" value="HisKA"/>
    <property type="match status" value="1"/>
</dbReference>
<accession>A0A3B0RSU8</accession>
<evidence type="ECO:0000313" key="8">
    <source>
        <dbReference type="EMBL" id="VAV96824.1"/>
    </source>
</evidence>
<reference evidence="8" key="1">
    <citation type="submission" date="2018-06" db="EMBL/GenBank/DDBJ databases">
        <authorList>
            <person name="Zhirakovskaya E."/>
        </authorList>
    </citation>
    <scope>NUCLEOTIDE SEQUENCE</scope>
</reference>
<protein>
    <recommendedName>
        <fullName evidence="2">histidine kinase</fullName>
        <ecNumber evidence="2">2.7.13.3</ecNumber>
    </recommendedName>
</protein>
<dbReference type="FunFam" id="1.10.287.130:FF:000001">
    <property type="entry name" value="Two-component sensor histidine kinase"/>
    <property type="match status" value="1"/>
</dbReference>
<dbReference type="EMBL" id="UOEI01000189">
    <property type="protein sequence ID" value="VAV96824.1"/>
    <property type="molecule type" value="Genomic_DNA"/>
</dbReference>
<evidence type="ECO:0000256" key="4">
    <source>
        <dbReference type="ARBA" id="ARBA00022679"/>
    </source>
</evidence>
<evidence type="ECO:0000256" key="3">
    <source>
        <dbReference type="ARBA" id="ARBA00022553"/>
    </source>
</evidence>
<name>A0A3B0RSU8_9ZZZZ</name>
<dbReference type="SMART" id="SM00065">
    <property type="entry name" value="GAF"/>
    <property type="match status" value="1"/>
</dbReference>
<keyword evidence="4" id="KW-0808">Transferase</keyword>
<dbReference type="Pfam" id="PF01590">
    <property type="entry name" value="GAF"/>
    <property type="match status" value="1"/>
</dbReference>
<dbReference type="CDD" id="cd00075">
    <property type="entry name" value="HATPase"/>
    <property type="match status" value="1"/>
</dbReference>
<dbReference type="SUPFAM" id="SSF55781">
    <property type="entry name" value="GAF domain-like"/>
    <property type="match status" value="1"/>
</dbReference>
<dbReference type="Pfam" id="PF02518">
    <property type="entry name" value="HATPase_c"/>
    <property type="match status" value="1"/>
</dbReference>
<dbReference type="SUPFAM" id="SSF55874">
    <property type="entry name" value="ATPase domain of HSP90 chaperone/DNA topoisomerase II/histidine kinase"/>
    <property type="match status" value="1"/>
</dbReference>
<evidence type="ECO:0000259" key="7">
    <source>
        <dbReference type="PROSITE" id="PS50109"/>
    </source>
</evidence>
<evidence type="ECO:0000256" key="2">
    <source>
        <dbReference type="ARBA" id="ARBA00012438"/>
    </source>
</evidence>
<dbReference type="InterPro" id="IPR036097">
    <property type="entry name" value="HisK_dim/P_sf"/>
</dbReference>
<sequence length="450" mass="48192">RDTSRLITTESGPVYEGAMIDVTGRRGVEDELWSRAVQQEAVASIGQVALEADVITDVMESVTETVSAVLRTEGSLILERSGEGGFEIYGSDRLGDVAAADVSAIADRAHMTAASVVLRNEAEVRFAAPKLAERGLRSAVAVMIPGSEIDFGTLVVLSSDERVFTVDDLNFLQSVANVLAAAVDRASARARLEDLLRSKDAFVASVSHELRTPLTVVTGMAHELNDRWKEFSDDEMAEFTNLLVEQSNDMSDLIDDLLIAARADIGSVIVRSEAVELDVQVRTVIAGITVPPGTTVTCSVESRVVDADSVRVRQILRNLLTNAVRYGGTNIEARMSSSRGAVAVEIVDDGAGIPEADRERIFDAYERAHDTPGQPGSVGIGLTVSRALAELMGGSLTYRFDGKSVFTLELPREMNASLNEPEAKMDRGKPIGLSSAVRSSRIGVDVAAIE</sequence>
<dbReference type="Gene3D" id="1.10.287.130">
    <property type="match status" value="1"/>
</dbReference>
<comment type="catalytic activity">
    <reaction evidence="1">
        <text>ATP + protein L-histidine = ADP + protein N-phospho-L-histidine.</text>
        <dbReference type="EC" id="2.7.13.3"/>
    </reaction>
</comment>
<dbReference type="EC" id="2.7.13.3" evidence="2"/>
<evidence type="ECO:0000256" key="5">
    <source>
        <dbReference type="ARBA" id="ARBA00022777"/>
    </source>
</evidence>
<dbReference type="PANTHER" id="PTHR43711:SF26">
    <property type="entry name" value="SENSOR HISTIDINE KINASE RCSC"/>
    <property type="match status" value="1"/>
</dbReference>
<keyword evidence="6" id="KW-0902">Two-component regulatory system</keyword>
<proteinExistence type="predicted"/>
<feature type="non-terminal residue" evidence="8">
    <location>
        <position position="1"/>
    </location>
</feature>
<dbReference type="AlphaFoldDB" id="A0A3B0RSU8"/>